<comment type="caution">
    <text evidence="1">The sequence shown here is derived from an EMBL/GenBank/DDBJ whole genome shotgun (WGS) entry which is preliminary data.</text>
</comment>
<dbReference type="Proteomes" id="UP000762676">
    <property type="component" value="Unassembled WGS sequence"/>
</dbReference>
<sequence length="137" mass="15323">MSRKVGELMKESSSSIDRMTANNLFKKEEDNHYAGTSLCKGRYGPVPHNSSPRPAQCQYIQNNQQARTLPTNELRPALTEAVMALKNNVDTFNYKVVLLIDTKPFLQSLKDNRVIEKNELVKALTKRGSAKRGASAV</sequence>
<keyword evidence="2" id="KW-1185">Reference proteome</keyword>
<accession>A0AAV4JL93</accession>
<evidence type="ECO:0000313" key="2">
    <source>
        <dbReference type="Proteomes" id="UP000762676"/>
    </source>
</evidence>
<proteinExistence type="predicted"/>
<protein>
    <submittedName>
        <fullName evidence="1">Uncharacterized protein</fullName>
    </submittedName>
</protein>
<organism evidence="1 2">
    <name type="scientific">Elysia marginata</name>
    <dbReference type="NCBI Taxonomy" id="1093978"/>
    <lineage>
        <taxon>Eukaryota</taxon>
        <taxon>Metazoa</taxon>
        <taxon>Spiralia</taxon>
        <taxon>Lophotrochozoa</taxon>
        <taxon>Mollusca</taxon>
        <taxon>Gastropoda</taxon>
        <taxon>Heterobranchia</taxon>
        <taxon>Euthyneura</taxon>
        <taxon>Panpulmonata</taxon>
        <taxon>Sacoglossa</taxon>
        <taxon>Placobranchoidea</taxon>
        <taxon>Plakobranchidae</taxon>
        <taxon>Elysia</taxon>
    </lineage>
</organism>
<gene>
    <name evidence="1" type="ORF">ElyMa_003369700</name>
</gene>
<reference evidence="1 2" key="1">
    <citation type="journal article" date="2021" name="Elife">
        <title>Chloroplast acquisition without the gene transfer in kleptoplastic sea slugs, Plakobranchus ocellatus.</title>
        <authorList>
            <person name="Maeda T."/>
            <person name="Takahashi S."/>
            <person name="Yoshida T."/>
            <person name="Shimamura S."/>
            <person name="Takaki Y."/>
            <person name="Nagai Y."/>
            <person name="Toyoda A."/>
            <person name="Suzuki Y."/>
            <person name="Arimoto A."/>
            <person name="Ishii H."/>
            <person name="Satoh N."/>
            <person name="Nishiyama T."/>
            <person name="Hasebe M."/>
            <person name="Maruyama T."/>
            <person name="Minagawa J."/>
            <person name="Obokata J."/>
            <person name="Shigenobu S."/>
        </authorList>
    </citation>
    <scope>NUCLEOTIDE SEQUENCE [LARGE SCALE GENOMIC DNA]</scope>
</reference>
<evidence type="ECO:0000313" key="1">
    <source>
        <dbReference type="EMBL" id="GFS22663.1"/>
    </source>
</evidence>
<dbReference type="AlphaFoldDB" id="A0AAV4JL93"/>
<dbReference type="EMBL" id="BMAT01006939">
    <property type="protein sequence ID" value="GFS22663.1"/>
    <property type="molecule type" value="Genomic_DNA"/>
</dbReference>
<name>A0AAV4JL93_9GAST</name>